<evidence type="ECO:0000256" key="7">
    <source>
        <dbReference type="SAM" id="MobiDB-lite"/>
    </source>
</evidence>
<dbReference type="Proteomes" id="UP000887575">
    <property type="component" value="Unassembled WGS sequence"/>
</dbReference>
<dbReference type="InterPro" id="IPR050527">
    <property type="entry name" value="Snail/Krueppel_Znf"/>
</dbReference>
<dbReference type="InterPro" id="IPR036236">
    <property type="entry name" value="Znf_C2H2_sf"/>
</dbReference>
<proteinExistence type="predicted"/>
<accession>A0AAF3ECL1</accession>
<dbReference type="PANTHER" id="PTHR24388:SF53">
    <property type="entry name" value="CHORION TRANSCRIPTION FACTOR CF2-RELATED"/>
    <property type="match status" value="1"/>
</dbReference>
<dbReference type="Pfam" id="PF00096">
    <property type="entry name" value="zf-C2H2"/>
    <property type="match status" value="1"/>
</dbReference>
<evidence type="ECO:0000256" key="1">
    <source>
        <dbReference type="ARBA" id="ARBA00022723"/>
    </source>
</evidence>
<feature type="domain" description="C2H2-type" evidence="8">
    <location>
        <begin position="274"/>
        <end position="300"/>
    </location>
</feature>
<evidence type="ECO:0000256" key="2">
    <source>
        <dbReference type="ARBA" id="ARBA00022737"/>
    </source>
</evidence>
<evidence type="ECO:0000256" key="4">
    <source>
        <dbReference type="ARBA" id="ARBA00022833"/>
    </source>
</evidence>
<sequence length="300" mass="34118">MDFFKLIADLDDQPSVSDTKPQSSGDFVASSTSTSASDKNAFDALHGVDDNTETSFNNTETSSTQNISKDSLKRKRELTPEVSTAEDESVNNNGIKQHASDKCLLKKKAKLEIVETSQVAQASTSKAHIYAGGELEENDDVKYYYQKSDDYRNLIKQTINEMPEWESPLHSLEKDRDLVAQEVAESLEALPMQKTNVKDKRCQFCSIVCASIQSLIRHIERKHPEQKDQWSQTYVQEENVASLPVACSKCNKRFATVESFRYHDKRKHAQNLPFDCTLCGKKYPIASELRKHHRRVHNRV</sequence>
<organism evidence="9 10">
    <name type="scientific">Mesorhabditis belari</name>
    <dbReference type="NCBI Taxonomy" id="2138241"/>
    <lineage>
        <taxon>Eukaryota</taxon>
        <taxon>Metazoa</taxon>
        <taxon>Ecdysozoa</taxon>
        <taxon>Nematoda</taxon>
        <taxon>Chromadorea</taxon>
        <taxon>Rhabditida</taxon>
        <taxon>Rhabditina</taxon>
        <taxon>Rhabditomorpha</taxon>
        <taxon>Rhabditoidea</taxon>
        <taxon>Rhabditidae</taxon>
        <taxon>Mesorhabditinae</taxon>
        <taxon>Mesorhabditis</taxon>
    </lineage>
</organism>
<evidence type="ECO:0000256" key="5">
    <source>
        <dbReference type="ARBA" id="ARBA00023242"/>
    </source>
</evidence>
<keyword evidence="3 6" id="KW-0863">Zinc-finger</keyword>
<keyword evidence="4" id="KW-0862">Zinc</keyword>
<keyword evidence="5" id="KW-0539">Nucleus</keyword>
<dbReference type="PANTHER" id="PTHR24388">
    <property type="entry name" value="ZINC FINGER PROTEIN"/>
    <property type="match status" value="1"/>
</dbReference>
<dbReference type="GO" id="GO:0008270">
    <property type="term" value="F:zinc ion binding"/>
    <property type="evidence" value="ECO:0007669"/>
    <property type="project" value="UniProtKB-KW"/>
</dbReference>
<protein>
    <recommendedName>
        <fullName evidence="8">C2H2-type domain-containing protein</fullName>
    </recommendedName>
</protein>
<feature type="compositionally biased region" description="Low complexity" evidence="7">
    <location>
        <begin position="53"/>
        <end position="64"/>
    </location>
</feature>
<feature type="region of interest" description="Disordered" evidence="7">
    <location>
        <begin position="12"/>
        <end position="36"/>
    </location>
</feature>
<dbReference type="PROSITE" id="PS00028">
    <property type="entry name" value="ZINC_FINGER_C2H2_1"/>
    <property type="match status" value="3"/>
</dbReference>
<dbReference type="PROSITE" id="PS50157">
    <property type="entry name" value="ZINC_FINGER_C2H2_2"/>
    <property type="match status" value="2"/>
</dbReference>
<keyword evidence="1" id="KW-0479">Metal-binding</keyword>
<keyword evidence="9" id="KW-1185">Reference proteome</keyword>
<dbReference type="WBParaSite" id="MBELARI_LOCUS11689">
    <property type="protein sequence ID" value="MBELARI_LOCUS11689"/>
    <property type="gene ID" value="MBELARI_LOCUS11689"/>
</dbReference>
<feature type="domain" description="C2H2-type" evidence="8">
    <location>
        <begin position="245"/>
        <end position="273"/>
    </location>
</feature>
<dbReference type="AlphaFoldDB" id="A0AAF3ECL1"/>
<name>A0AAF3ECL1_9BILA</name>
<keyword evidence="2" id="KW-0677">Repeat</keyword>
<dbReference type="GO" id="GO:0000981">
    <property type="term" value="F:DNA-binding transcription factor activity, RNA polymerase II-specific"/>
    <property type="evidence" value="ECO:0007669"/>
    <property type="project" value="TreeGrafter"/>
</dbReference>
<evidence type="ECO:0000259" key="8">
    <source>
        <dbReference type="PROSITE" id="PS50157"/>
    </source>
</evidence>
<evidence type="ECO:0000313" key="10">
    <source>
        <dbReference type="WBParaSite" id="MBELARI_LOCUS11689"/>
    </source>
</evidence>
<evidence type="ECO:0000256" key="6">
    <source>
        <dbReference type="PROSITE-ProRule" id="PRU00042"/>
    </source>
</evidence>
<evidence type="ECO:0000313" key="9">
    <source>
        <dbReference type="Proteomes" id="UP000887575"/>
    </source>
</evidence>
<dbReference type="Gene3D" id="3.30.160.60">
    <property type="entry name" value="Classic Zinc Finger"/>
    <property type="match status" value="1"/>
</dbReference>
<feature type="compositionally biased region" description="Polar residues" evidence="7">
    <location>
        <begin position="14"/>
        <end position="36"/>
    </location>
</feature>
<dbReference type="InterPro" id="IPR013087">
    <property type="entry name" value="Znf_C2H2_type"/>
</dbReference>
<dbReference type="SUPFAM" id="SSF57667">
    <property type="entry name" value="beta-beta-alpha zinc fingers"/>
    <property type="match status" value="1"/>
</dbReference>
<dbReference type="GO" id="GO:0000978">
    <property type="term" value="F:RNA polymerase II cis-regulatory region sequence-specific DNA binding"/>
    <property type="evidence" value="ECO:0007669"/>
    <property type="project" value="TreeGrafter"/>
</dbReference>
<reference evidence="10" key="1">
    <citation type="submission" date="2024-02" db="UniProtKB">
        <authorList>
            <consortium name="WormBaseParasite"/>
        </authorList>
    </citation>
    <scope>IDENTIFICATION</scope>
</reference>
<feature type="region of interest" description="Disordered" evidence="7">
    <location>
        <begin position="48"/>
        <end position="93"/>
    </location>
</feature>
<dbReference type="SMART" id="SM00355">
    <property type="entry name" value="ZnF_C2H2"/>
    <property type="match status" value="3"/>
</dbReference>
<evidence type="ECO:0000256" key="3">
    <source>
        <dbReference type="ARBA" id="ARBA00022771"/>
    </source>
</evidence>